<dbReference type="PROSITE" id="PS50848">
    <property type="entry name" value="START"/>
    <property type="match status" value="1"/>
</dbReference>
<feature type="domain" description="START" evidence="12">
    <location>
        <begin position="48"/>
        <end position="208"/>
    </location>
</feature>
<evidence type="ECO:0000256" key="5">
    <source>
        <dbReference type="ARBA" id="ARBA00022990"/>
    </source>
</evidence>
<keyword evidence="7" id="KW-0446">Lipid-binding</keyword>
<dbReference type="PANTHER" id="PTHR19308:SF39">
    <property type="entry name" value="PHOSPHATIDYLCHOLINE TRANSFER PROTEIN"/>
    <property type="match status" value="1"/>
</dbReference>
<evidence type="ECO:0000256" key="1">
    <source>
        <dbReference type="ARBA" id="ARBA00004496"/>
    </source>
</evidence>
<sequence length="216" mass="25390">MSMFGKVEFDEACKELDEPQIEDYEFFTESHDVRIYRLYNDQSGLYTYKIYGFMKDVEPDICAQVYMDLEYRKTWDTYAKELREVQEGDKEGIYWQVNYPSYLFMSNRDYVYMRQYRVIEKDGKTIHCVLTRSEPFGNEPERSGVIRVDDYLSYSALTSDGQGGTKAFMKYYDNPKGNIPTMLINWAAKTGVPGFLSQMQTACKGYPKYLQSKQTT</sequence>
<dbReference type="AlphaFoldDB" id="A0A8J1U8J0"/>
<accession>A0A8J1U8J0</accession>
<keyword evidence="4" id="KW-0597">Phosphoprotein</keyword>
<evidence type="ECO:0000256" key="11">
    <source>
        <dbReference type="ARBA" id="ARBA00079049"/>
    </source>
</evidence>
<dbReference type="Pfam" id="PF01852">
    <property type="entry name" value="START"/>
    <property type="match status" value="1"/>
</dbReference>
<dbReference type="GO" id="GO:0031210">
    <property type="term" value="F:phosphatidylcholine binding"/>
    <property type="evidence" value="ECO:0007669"/>
    <property type="project" value="TreeGrafter"/>
</dbReference>
<dbReference type="PANTHER" id="PTHR19308">
    <property type="entry name" value="PHOSPHATIDYLCHOLINE TRANSFER PROTEIN"/>
    <property type="match status" value="1"/>
</dbReference>
<dbReference type="InterPro" id="IPR051213">
    <property type="entry name" value="START_lipid_transfer"/>
</dbReference>
<comment type="subcellular location">
    <subcellularLocation>
        <location evidence="1">Cytoplasm</location>
    </subcellularLocation>
</comment>
<evidence type="ECO:0000313" key="13">
    <source>
        <dbReference type="EMBL" id="CAH1773876.1"/>
    </source>
</evidence>
<keyword evidence="14" id="KW-1185">Reference proteome</keyword>
<evidence type="ECO:0000256" key="2">
    <source>
        <dbReference type="ARBA" id="ARBA00022448"/>
    </source>
</evidence>
<reference evidence="13" key="1">
    <citation type="submission" date="2022-03" db="EMBL/GenBank/DDBJ databases">
        <authorList>
            <person name="Martin C."/>
        </authorList>
    </citation>
    <scope>NUCLEOTIDE SEQUENCE</scope>
</reference>
<keyword evidence="3" id="KW-0963">Cytoplasm</keyword>
<protein>
    <recommendedName>
        <fullName evidence="9">Phosphatidylcholine transfer protein</fullName>
    </recommendedName>
    <alternativeName>
        <fullName evidence="11">START domain-containing protein 2</fullName>
    </alternativeName>
    <alternativeName>
        <fullName evidence="10">StAR-related lipid transfer protein 2</fullName>
    </alternativeName>
</protein>
<dbReference type="InterPro" id="IPR023393">
    <property type="entry name" value="START-like_dom_sf"/>
</dbReference>
<name>A0A8J1U8J0_OWEFU</name>
<comment type="caution">
    <text evidence="13">The sequence shown here is derived from an EMBL/GenBank/DDBJ whole genome shotgun (WGS) entry which is preliminary data.</text>
</comment>
<keyword evidence="5" id="KW-0007">Acetylation</keyword>
<comment type="subunit">
    <text evidence="8">Interacts with ACOT13/THEM2.</text>
</comment>
<evidence type="ECO:0000256" key="8">
    <source>
        <dbReference type="ARBA" id="ARBA00063535"/>
    </source>
</evidence>
<keyword evidence="2" id="KW-0813">Transport</keyword>
<dbReference type="InterPro" id="IPR002913">
    <property type="entry name" value="START_lipid-bd_dom"/>
</dbReference>
<evidence type="ECO:0000256" key="7">
    <source>
        <dbReference type="ARBA" id="ARBA00023121"/>
    </source>
</evidence>
<evidence type="ECO:0000256" key="9">
    <source>
        <dbReference type="ARBA" id="ARBA00069061"/>
    </source>
</evidence>
<evidence type="ECO:0000256" key="4">
    <source>
        <dbReference type="ARBA" id="ARBA00022553"/>
    </source>
</evidence>
<dbReference type="OrthoDB" id="1295045at2759"/>
<dbReference type="GO" id="GO:0008525">
    <property type="term" value="F:phosphatidylcholine transporter activity"/>
    <property type="evidence" value="ECO:0007669"/>
    <property type="project" value="TreeGrafter"/>
</dbReference>
<proteinExistence type="predicted"/>
<evidence type="ECO:0000256" key="3">
    <source>
        <dbReference type="ARBA" id="ARBA00022490"/>
    </source>
</evidence>
<dbReference type="FunFam" id="3.30.530.20:FF:000017">
    <property type="entry name" value="Phosphatidylcholine transfer protein, putative"/>
    <property type="match status" value="1"/>
</dbReference>
<keyword evidence="6" id="KW-0445">Lipid transport</keyword>
<evidence type="ECO:0000313" key="14">
    <source>
        <dbReference type="Proteomes" id="UP000749559"/>
    </source>
</evidence>
<evidence type="ECO:0000256" key="6">
    <source>
        <dbReference type="ARBA" id="ARBA00023055"/>
    </source>
</evidence>
<dbReference type="Proteomes" id="UP000749559">
    <property type="component" value="Unassembled WGS sequence"/>
</dbReference>
<evidence type="ECO:0000259" key="12">
    <source>
        <dbReference type="PROSITE" id="PS50848"/>
    </source>
</evidence>
<gene>
    <name evidence="13" type="ORF">OFUS_LOCUS1412</name>
</gene>
<dbReference type="GO" id="GO:0005829">
    <property type="term" value="C:cytosol"/>
    <property type="evidence" value="ECO:0007669"/>
    <property type="project" value="UniProtKB-ARBA"/>
</dbReference>
<dbReference type="SUPFAM" id="SSF55961">
    <property type="entry name" value="Bet v1-like"/>
    <property type="match status" value="1"/>
</dbReference>
<evidence type="ECO:0000256" key="10">
    <source>
        <dbReference type="ARBA" id="ARBA00077188"/>
    </source>
</evidence>
<dbReference type="EMBL" id="CAIIXF020000001">
    <property type="protein sequence ID" value="CAH1773876.1"/>
    <property type="molecule type" value="Genomic_DNA"/>
</dbReference>
<dbReference type="SMART" id="SM00234">
    <property type="entry name" value="START"/>
    <property type="match status" value="1"/>
</dbReference>
<dbReference type="Gene3D" id="3.30.530.20">
    <property type="match status" value="1"/>
</dbReference>
<organism evidence="13 14">
    <name type="scientific">Owenia fusiformis</name>
    <name type="common">Polychaete worm</name>
    <dbReference type="NCBI Taxonomy" id="6347"/>
    <lineage>
        <taxon>Eukaryota</taxon>
        <taxon>Metazoa</taxon>
        <taxon>Spiralia</taxon>
        <taxon>Lophotrochozoa</taxon>
        <taxon>Annelida</taxon>
        <taxon>Polychaeta</taxon>
        <taxon>Sedentaria</taxon>
        <taxon>Canalipalpata</taxon>
        <taxon>Sabellida</taxon>
        <taxon>Oweniida</taxon>
        <taxon>Oweniidae</taxon>
        <taxon>Owenia</taxon>
    </lineage>
</organism>